<dbReference type="InterPro" id="IPR001190">
    <property type="entry name" value="SRCR"/>
</dbReference>
<dbReference type="Pfam" id="PF00024">
    <property type="entry name" value="PAN_1"/>
    <property type="match status" value="1"/>
</dbReference>
<feature type="region of interest" description="Disordered" evidence="10">
    <location>
        <begin position="389"/>
        <end position="572"/>
    </location>
</feature>
<evidence type="ECO:0000256" key="5">
    <source>
        <dbReference type="ARBA" id="ARBA00022989"/>
    </source>
</evidence>
<keyword evidence="5" id="KW-1133">Transmembrane helix</keyword>
<feature type="compositionally biased region" description="Polar residues" evidence="10">
    <location>
        <begin position="494"/>
        <end position="571"/>
    </location>
</feature>
<dbReference type="Pfam" id="PF00059">
    <property type="entry name" value="Lectin_C"/>
    <property type="match status" value="1"/>
</dbReference>
<dbReference type="PROSITE" id="PS50287">
    <property type="entry name" value="SRCR_2"/>
    <property type="match status" value="3"/>
</dbReference>
<feature type="domain" description="Apple" evidence="13">
    <location>
        <begin position="1695"/>
        <end position="1774"/>
    </location>
</feature>
<dbReference type="FunFam" id="3.10.250.10:FF:000007">
    <property type="entry name" value="Soluble scavenger receptor cysteine-rich domain-containing protein SSC5D"/>
    <property type="match status" value="1"/>
</dbReference>
<dbReference type="CDD" id="cd00037">
    <property type="entry name" value="CLECT"/>
    <property type="match status" value="1"/>
</dbReference>
<feature type="compositionally biased region" description="Pro residues" evidence="10">
    <location>
        <begin position="1558"/>
        <end position="1571"/>
    </location>
</feature>
<keyword evidence="3" id="KW-0732">Signal</keyword>
<feature type="compositionally biased region" description="Polar residues" evidence="10">
    <location>
        <begin position="241"/>
        <end position="276"/>
    </location>
</feature>
<feature type="compositionally biased region" description="Pro residues" evidence="10">
    <location>
        <begin position="1016"/>
        <end position="1072"/>
    </location>
</feature>
<dbReference type="PROSITE" id="PS00420">
    <property type="entry name" value="SRCR_1"/>
    <property type="match status" value="1"/>
</dbReference>
<dbReference type="Proteomes" id="UP000613740">
    <property type="component" value="Unassembled WGS sequence"/>
</dbReference>
<feature type="compositionally biased region" description="Low complexity" evidence="10">
    <location>
        <begin position="406"/>
        <end position="430"/>
    </location>
</feature>
<feature type="compositionally biased region" description="Basic and acidic residues" evidence="10">
    <location>
        <begin position="471"/>
        <end position="493"/>
    </location>
</feature>
<protein>
    <submittedName>
        <fullName evidence="15">Uncharacterized protein</fullName>
    </submittedName>
</protein>
<feature type="domain" description="SRCR" evidence="12">
    <location>
        <begin position="1198"/>
        <end position="1304"/>
    </location>
</feature>
<dbReference type="PROSITE" id="PS50041">
    <property type="entry name" value="C_TYPE_LECTIN_2"/>
    <property type="match status" value="1"/>
</dbReference>
<dbReference type="PRINTS" id="PR00258">
    <property type="entry name" value="SPERACTRCPTR"/>
</dbReference>
<dbReference type="InterPro" id="IPR001304">
    <property type="entry name" value="C-type_lectin-like"/>
</dbReference>
<dbReference type="Pfam" id="PF14295">
    <property type="entry name" value="PAN_4"/>
    <property type="match status" value="1"/>
</dbReference>
<feature type="region of interest" description="Disordered" evidence="10">
    <location>
        <begin position="240"/>
        <end position="358"/>
    </location>
</feature>
<keyword evidence="7" id="KW-1015">Disulfide bond</keyword>
<dbReference type="SUPFAM" id="SSF56487">
    <property type="entry name" value="SRCR-like"/>
    <property type="match status" value="3"/>
</dbReference>
<dbReference type="SUPFAM" id="SSF56436">
    <property type="entry name" value="C-type lectin-like"/>
    <property type="match status" value="1"/>
</dbReference>
<feature type="domain" description="SRCR" evidence="12">
    <location>
        <begin position="1316"/>
        <end position="1433"/>
    </location>
</feature>
<dbReference type="SMART" id="SM00254">
    <property type="entry name" value="ShKT"/>
    <property type="match status" value="1"/>
</dbReference>
<evidence type="ECO:0000313" key="15">
    <source>
        <dbReference type="EMBL" id="KAG2438381.1"/>
    </source>
</evidence>
<evidence type="ECO:0000256" key="3">
    <source>
        <dbReference type="ARBA" id="ARBA00022729"/>
    </source>
</evidence>
<feature type="compositionally biased region" description="Low complexity" evidence="10">
    <location>
        <begin position="915"/>
        <end position="925"/>
    </location>
</feature>
<evidence type="ECO:0000259" key="11">
    <source>
        <dbReference type="PROSITE" id="PS50041"/>
    </source>
</evidence>
<evidence type="ECO:0000256" key="7">
    <source>
        <dbReference type="ARBA" id="ARBA00023157"/>
    </source>
</evidence>
<dbReference type="SMART" id="SM00034">
    <property type="entry name" value="CLECT"/>
    <property type="match status" value="1"/>
</dbReference>
<feature type="domain" description="ShKT" evidence="14">
    <location>
        <begin position="1656"/>
        <end position="1695"/>
    </location>
</feature>
<dbReference type="InterPro" id="IPR036772">
    <property type="entry name" value="SRCR-like_dom_sf"/>
</dbReference>
<feature type="domain" description="Apple" evidence="13">
    <location>
        <begin position="1785"/>
        <end position="1859"/>
    </location>
</feature>
<evidence type="ECO:0000259" key="13">
    <source>
        <dbReference type="PROSITE" id="PS50948"/>
    </source>
</evidence>
<dbReference type="EMBL" id="JAEHOD010000043">
    <property type="protein sequence ID" value="KAG2438381.1"/>
    <property type="molecule type" value="Genomic_DNA"/>
</dbReference>
<evidence type="ECO:0000259" key="14">
    <source>
        <dbReference type="PROSITE" id="PS51670"/>
    </source>
</evidence>
<evidence type="ECO:0000313" key="16">
    <source>
        <dbReference type="Proteomes" id="UP000613740"/>
    </source>
</evidence>
<keyword evidence="2" id="KW-0812">Transmembrane</keyword>
<dbReference type="InterPro" id="IPR016186">
    <property type="entry name" value="C-type_lectin-like/link_sf"/>
</dbReference>
<name>A0A835THH0_9CHLO</name>
<evidence type="ECO:0000256" key="10">
    <source>
        <dbReference type="SAM" id="MobiDB-lite"/>
    </source>
</evidence>
<dbReference type="Gene3D" id="3.10.100.10">
    <property type="entry name" value="Mannose-Binding Protein A, subunit A"/>
    <property type="match status" value="1"/>
</dbReference>
<reference evidence="15" key="1">
    <citation type="journal article" date="2020" name="bioRxiv">
        <title>Comparative genomics of Chlamydomonas.</title>
        <authorList>
            <person name="Craig R.J."/>
            <person name="Hasan A.R."/>
            <person name="Ness R.W."/>
            <person name="Keightley P.D."/>
        </authorList>
    </citation>
    <scope>NUCLEOTIDE SEQUENCE</scope>
    <source>
        <strain evidence="15">CCAP 11/173</strain>
    </source>
</reference>
<dbReference type="GO" id="GO:0016020">
    <property type="term" value="C:membrane"/>
    <property type="evidence" value="ECO:0007669"/>
    <property type="project" value="UniProtKB-SubCell"/>
</dbReference>
<dbReference type="PANTHER" id="PTHR19331:SF465">
    <property type="entry name" value="EGG PEPTIDE SPERACT RECEPTOR"/>
    <property type="match status" value="1"/>
</dbReference>
<dbReference type="Gene3D" id="3.10.250.10">
    <property type="entry name" value="SRCR-like domain"/>
    <property type="match status" value="3"/>
</dbReference>
<keyword evidence="8" id="KW-0675">Receptor</keyword>
<dbReference type="SMART" id="SM00202">
    <property type="entry name" value="SR"/>
    <property type="match status" value="3"/>
</dbReference>
<feature type="region of interest" description="Disordered" evidence="10">
    <location>
        <begin position="914"/>
        <end position="985"/>
    </location>
</feature>
<dbReference type="InterPro" id="IPR003582">
    <property type="entry name" value="ShKT_dom"/>
</dbReference>
<dbReference type="PROSITE" id="PS51670">
    <property type="entry name" value="SHKT"/>
    <property type="match status" value="1"/>
</dbReference>
<gene>
    <name evidence="15" type="ORF">HYH02_010836</name>
</gene>
<feature type="compositionally biased region" description="Polar residues" evidence="10">
    <location>
        <begin position="448"/>
        <end position="465"/>
    </location>
</feature>
<keyword evidence="4" id="KW-0677">Repeat</keyword>
<keyword evidence="16" id="KW-1185">Reference proteome</keyword>
<evidence type="ECO:0000256" key="2">
    <source>
        <dbReference type="ARBA" id="ARBA00022692"/>
    </source>
</evidence>
<keyword evidence="6" id="KW-0472">Membrane</keyword>
<evidence type="ECO:0000256" key="9">
    <source>
        <dbReference type="ARBA" id="ARBA00023180"/>
    </source>
</evidence>
<dbReference type="FunFam" id="3.10.250.10:FF:000016">
    <property type="entry name" value="Scavenger receptor cysteine-rich protein type 12"/>
    <property type="match status" value="1"/>
</dbReference>
<dbReference type="Gene3D" id="3.50.4.10">
    <property type="entry name" value="Hepatocyte Growth Factor"/>
    <property type="match status" value="1"/>
</dbReference>
<dbReference type="PANTHER" id="PTHR19331">
    <property type="entry name" value="SCAVENGER RECEPTOR DOMAIN-CONTAINING"/>
    <property type="match status" value="1"/>
</dbReference>
<keyword evidence="9" id="KW-0325">Glycoprotein</keyword>
<comment type="caution">
    <text evidence="15">The sequence shown here is derived from an EMBL/GenBank/DDBJ whole genome shotgun (WGS) entry which is preliminary data.</text>
</comment>
<accession>A0A835THH0</accession>
<comment type="subcellular location">
    <subcellularLocation>
        <location evidence="1">Membrane</location>
        <topology evidence="1">Single-pass membrane protein</topology>
    </subcellularLocation>
</comment>
<feature type="compositionally biased region" description="Low complexity" evidence="10">
    <location>
        <begin position="297"/>
        <end position="349"/>
    </location>
</feature>
<feature type="region of interest" description="Disordered" evidence="10">
    <location>
        <begin position="1558"/>
        <end position="1580"/>
    </location>
</feature>
<dbReference type="PROSITE" id="PS50948">
    <property type="entry name" value="PAN"/>
    <property type="match status" value="2"/>
</dbReference>
<evidence type="ECO:0000256" key="1">
    <source>
        <dbReference type="ARBA" id="ARBA00004167"/>
    </source>
</evidence>
<evidence type="ECO:0000259" key="12">
    <source>
        <dbReference type="PROSITE" id="PS50287"/>
    </source>
</evidence>
<feature type="domain" description="C-type lectin" evidence="11">
    <location>
        <begin position="668"/>
        <end position="800"/>
    </location>
</feature>
<dbReference type="Pfam" id="PF00530">
    <property type="entry name" value="SRCR"/>
    <property type="match status" value="3"/>
</dbReference>
<feature type="domain" description="SRCR" evidence="12">
    <location>
        <begin position="1440"/>
        <end position="1553"/>
    </location>
</feature>
<evidence type="ECO:0000256" key="8">
    <source>
        <dbReference type="ARBA" id="ARBA00023170"/>
    </source>
</evidence>
<dbReference type="OrthoDB" id="540863at2759"/>
<organism evidence="15 16">
    <name type="scientific">Chlamydomonas schloesseri</name>
    <dbReference type="NCBI Taxonomy" id="2026947"/>
    <lineage>
        <taxon>Eukaryota</taxon>
        <taxon>Viridiplantae</taxon>
        <taxon>Chlorophyta</taxon>
        <taxon>core chlorophytes</taxon>
        <taxon>Chlorophyceae</taxon>
        <taxon>CS clade</taxon>
        <taxon>Chlamydomonadales</taxon>
        <taxon>Chlamydomonadaceae</taxon>
        <taxon>Chlamydomonas</taxon>
    </lineage>
</organism>
<dbReference type="InterPro" id="IPR003609">
    <property type="entry name" value="Pan_app"/>
</dbReference>
<dbReference type="InterPro" id="IPR016187">
    <property type="entry name" value="CTDL_fold"/>
</dbReference>
<evidence type="ECO:0000256" key="4">
    <source>
        <dbReference type="ARBA" id="ARBA00022737"/>
    </source>
</evidence>
<evidence type="ECO:0000256" key="6">
    <source>
        <dbReference type="ARBA" id="ARBA00023136"/>
    </source>
</evidence>
<sequence length="1863" mass="199338">MQIFPGALTQQAAGLKIGAVQVEASERILYGTLVFKPRSRAARSDTRLSGNDTFVDSALCLKTSYGDRLASGFAACNTTVPLLPSNSSGILAGVGGTVALDDNGSEYVTSLYLIFHPWPEKMRYVLDSFKLLDPPIRSNKALAYCEGKRGYCTMQNSDVQATCRLQKDYTDTFSVTTTDSASLTFGVSTSDAVSLSQTNGTEASRSIEVSLERSASTGQTIGVAVSRSTQNGTEVVDGLSVSKQVSESNQRSEGTSEASTWSDAVTAGRTNTYSRQESVEDTVTVENSRTQERSRGRTTSSSETTGTSTTNESGGSETRGTTSSNSVSNSVMEGTEDTTSNSKTTSSSKTDTDTETWNNEIGAEVTVGGSAKFLGSGAEWSATARYSHSFGGESSKARTTGEENQESSSKSNSRQNTRGTESTTGSSYESARTWSTAQTTSRERTVGQEVSESQSEANTLTQGHSQARGRTIGEDKTFSTEQTNERGGSRETNRQNTYGIDITQGSTREQSRSQSLISTSEYSETAEQNRQLTESVNKGTSNSDSAFHQVMTEKSSTISKDVNKGSESTRGTEYSYSITTSYSYDVTFNPNQMAASMYIAVEQYKDARYTANVEVTTRGWGGALLLPVSGVMNGIFSTATYSVDTDEPIDCGGPKPYEVAGTGMDVIYEDSSIRLLLSRQRTSYRHAHEACKWFGGVLVSLASKPKQDTVVRALQTASFQAAAASDFVWVGAYKALPTTGREAAWVWTSGDTGRFVDWMPSSQGSSSCLSFRRTANTDAQVTQRWSTAAQCKDLLSFICQVTVLQDECQRGTAGEPGACVGCKGDTFTDLPGLPECITCPFETVDSDRNGFNDNCLCPRGSAGNYKIGCIPCMDDTYAPVSGMAACALCTNGTAARRRNAPAYEGNSECRPVLVTTTNTSSPTSATRRRRSLNELTQPSEDTVMLLGTYDGAGDGGGEAHRLRRRRNRESATASTEQLPLAFGATTRTTSASLSLAMSLGGRRTLQQVVIPKKRPPLSPPLTPPPPAPPPLAPPPLAPPPLAPPPLARPPPLAPPPQRPGLPPPDAPPPPAVPHWDPEPKPPAAIDHGQQYRCMGLWDRLMTLKANESSACGQMVATGLRITANSTIDDCASNTTVKACLNEIAPIVSAMVEGRCCSHLARVVEAFRPPRALCIMRNLAPIRYAFGFYHDLADCDGQVRLVNGWQDGSSGRVEVYHDGQMGTVCDDGWDDDDATVVCRQLGFDGGYAEWGGAFAPALEWQPIWMNRLECNGSEAGLADCPRWGGLGSWGNHTCSHWEDAGVTCFNFPPSAPRQHSLRLAANTSGNVPATGASWTEGRLEIWHNLNWGTVCSDWFHRINAEVACRLMGFHAGDLLPPGRTARYLINTTAVASPPPIQLDNLDCLGDERSLAACRRNAWGYHDCDHSQDVALRCTAYPQGAVRLVDGWPDAQIPGDRVAGRLEVLLGSQYGGVCKAGFDDWDATVACRQLGYAEALLPPTVAVEGGNLTQWAPPLGQPPLMWGVACGAANTRLADCASDPAPACSRFDFVNITCYTPEPTAAPKPTPSQPAPSKPTSALPTSALPTSAFPTAALPTAALPTSALPTAALPSTSFASAAAAASPSPTFTSAAFTAAAAPARRGARSNFCVYVRTVGGICRDEYSACEEWAKQNYCADGYILDGRSVRDVVCPYSCGRCIGSRVNCMGGTDVRGLDVSVRQTSSREACQSLCINDSQCMFAVRLNTYQGKVGECYLKTSALTGNSGSNGANSLVDQTCWLWANNGNYYCVNNWDVNGNHFDNNAGCERFAMGSESDCRAACDQSSECKFYIYFNSDKLCALKKDAFRGGCGTTGYNTYASRVCFQVY</sequence>
<feature type="region of interest" description="Disordered" evidence="10">
    <location>
        <begin position="1009"/>
        <end position="1086"/>
    </location>
</feature>
<proteinExistence type="predicted"/>